<reference evidence="1 2" key="1">
    <citation type="journal article" date="2022" name="Genome Biol. Evol.">
        <title>The Spruce Budworm Genome: Reconstructing the Evolutionary History of Antifreeze Proteins.</title>
        <authorList>
            <person name="Beliveau C."/>
            <person name="Gagne P."/>
            <person name="Picq S."/>
            <person name="Vernygora O."/>
            <person name="Keeling C.I."/>
            <person name="Pinkney K."/>
            <person name="Doucet D."/>
            <person name="Wen F."/>
            <person name="Johnston J.S."/>
            <person name="Maaroufi H."/>
            <person name="Boyle B."/>
            <person name="Laroche J."/>
            <person name="Dewar K."/>
            <person name="Juretic N."/>
            <person name="Blackburn G."/>
            <person name="Nisole A."/>
            <person name="Brunet B."/>
            <person name="Brandao M."/>
            <person name="Lumley L."/>
            <person name="Duan J."/>
            <person name="Quan G."/>
            <person name="Lucarotti C.J."/>
            <person name="Roe A.D."/>
            <person name="Sperling F.A.H."/>
            <person name="Levesque R.C."/>
            <person name="Cusson M."/>
        </authorList>
    </citation>
    <scope>NUCLEOTIDE SEQUENCE [LARGE SCALE GENOMIC DNA]</scope>
    <source>
        <strain evidence="1">Glfc:IPQL:Cfum</strain>
    </source>
</reference>
<dbReference type="Proteomes" id="UP001064048">
    <property type="component" value="Chromosome 24"/>
</dbReference>
<dbReference type="EMBL" id="CM046124">
    <property type="protein sequence ID" value="KAI8432621.1"/>
    <property type="molecule type" value="Genomic_DNA"/>
</dbReference>
<evidence type="ECO:0000313" key="2">
    <source>
        <dbReference type="Proteomes" id="UP001064048"/>
    </source>
</evidence>
<sequence length="250" mass="27803">MSQISFYSRKLNNSAFSAPSRRSGVKADRKRSGAPYRRLGAGFRLVMCVAQRVVMHHNEVLAANVFLPVHSWASPEEIILDFKVIIINSVIFQRYPHPSSTVCLIPGSSKELASGCFLNSFISVFNGGPIPKNISAGTFPLSALVGALSGVKADRKRSGAPYRRLGAGFRLVMSVAQRVVMHHNEFTLGLLRRNDIRFQSLRPMYRTPQNNEMSANYVANVPKLLGRANYSEWVFAAENFLVLEGVQKFI</sequence>
<organism evidence="1 2">
    <name type="scientific">Choristoneura fumiferana</name>
    <name type="common">Spruce budworm moth</name>
    <name type="synonym">Archips fumiferana</name>
    <dbReference type="NCBI Taxonomy" id="7141"/>
    <lineage>
        <taxon>Eukaryota</taxon>
        <taxon>Metazoa</taxon>
        <taxon>Ecdysozoa</taxon>
        <taxon>Arthropoda</taxon>
        <taxon>Hexapoda</taxon>
        <taxon>Insecta</taxon>
        <taxon>Pterygota</taxon>
        <taxon>Neoptera</taxon>
        <taxon>Endopterygota</taxon>
        <taxon>Lepidoptera</taxon>
        <taxon>Glossata</taxon>
        <taxon>Ditrysia</taxon>
        <taxon>Tortricoidea</taxon>
        <taxon>Tortricidae</taxon>
        <taxon>Tortricinae</taxon>
        <taxon>Choristoneura</taxon>
    </lineage>
</organism>
<evidence type="ECO:0000313" key="1">
    <source>
        <dbReference type="EMBL" id="KAI8432621.1"/>
    </source>
</evidence>
<comment type="caution">
    <text evidence="1">The sequence shown here is derived from an EMBL/GenBank/DDBJ whole genome shotgun (WGS) entry which is preliminary data.</text>
</comment>
<keyword evidence="2" id="KW-1185">Reference proteome</keyword>
<name>A0ACC0K890_CHOFU</name>
<proteinExistence type="predicted"/>
<accession>A0ACC0K890</accession>
<protein>
    <submittedName>
        <fullName evidence="1">Uncharacterized protein</fullName>
    </submittedName>
</protein>
<gene>
    <name evidence="1" type="ORF">MSG28_013607</name>
</gene>